<evidence type="ECO:0000313" key="4">
    <source>
        <dbReference type="Proteomes" id="UP000825890"/>
    </source>
</evidence>
<proteinExistence type="predicted"/>
<sequence length="486" mass="52157">MQMDKQNRDMEGLQPVQIESYPEAVDWNHNQRSNSVRAPEPLISELRPNEEKQLAYIESSTLVCSDREAGYPAGALQSDPTPLEFGQHTRPESKLCGLSKRTFVIAVALLAVIILAAVLGGVLGTVLKGNSQEHDSDNTTQPNTNQPAENTNQPADNTNEPSQKSHSPVDKTGFALLTPAIGTSTFAYYSTDDGLVEVEYKMGLFANASVTPVKITNNAKPTSPLAAVEITPPGLSLYRIVFYLDNDNRLNFVNTTLNSNWSEPYIVFEDMTAEPNTRALSAIAGSGGYDALSGIRVYFGSSNDTIQEVGIHFGEAIGGDLVGQWYKWSAFSGTDSTAGVASVLVDGESHVYMRNRSTGSLLRYVWSYALDDTKWDQEGIDASTIEEVHTGGSIAATSIRARADYIFYHTSSVGGATVAALCSGSSCVNVAPEKKGLARTAVGYSLAATADNEIAFVVNQDELDSSNMLCTSVKRGGVTDSTILST</sequence>
<dbReference type="Gene3D" id="2.120.10.70">
    <property type="entry name" value="Fucose-specific lectin"/>
    <property type="match status" value="1"/>
</dbReference>
<keyword evidence="2" id="KW-0812">Transmembrane</keyword>
<protein>
    <recommendedName>
        <fullName evidence="5">Fucose-specific lectin</fullName>
    </recommendedName>
</protein>
<evidence type="ECO:0000313" key="3">
    <source>
        <dbReference type="EMBL" id="GIZ41153.1"/>
    </source>
</evidence>
<dbReference type="AlphaFoldDB" id="A0A9P3CE69"/>
<feature type="compositionally biased region" description="Polar residues" evidence="1">
    <location>
        <begin position="138"/>
        <end position="166"/>
    </location>
</feature>
<evidence type="ECO:0000256" key="2">
    <source>
        <dbReference type="SAM" id="Phobius"/>
    </source>
</evidence>
<keyword evidence="2" id="KW-1133">Transmembrane helix</keyword>
<feature type="region of interest" description="Disordered" evidence="1">
    <location>
        <begin position="131"/>
        <end position="169"/>
    </location>
</feature>
<accession>A0A9P3CE69</accession>
<dbReference type="Proteomes" id="UP000825890">
    <property type="component" value="Unassembled WGS sequence"/>
</dbReference>
<comment type="caution">
    <text evidence="3">The sequence shown here is derived from an EMBL/GenBank/DDBJ whole genome shotgun (WGS) entry which is preliminary data.</text>
</comment>
<keyword evidence="4" id="KW-1185">Reference proteome</keyword>
<dbReference type="OrthoDB" id="3649435at2759"/>
<dbReference type="RefSeq" id="XP_044655640.1">
    <property type="nucleotide sequence ID" value="XM_044799705.1"/>
</dbReference>
<feature type="transmembrane region" description="Helical" evidence="2">
    <location>
        <begin position="103"/>
        <end position="127"/>
    </location>
</feature>
<dbReference type="SUPFAM" id="SSF89372">
    <property type="entry name" value="Fucose-specific lectin"/>
    <property type="match status" value="1"/>
</dbReference>
<dbReference type="GeneID" id="68290043"/>
<evidence type="ECO:0008006" key="5">
    <source>
        <dbReference type="Google" id="ProtNLM"/>
    </source>
</evidence>
<gene>
    <name evidence="3" type="ORF">CKM354_000446800</name>
</gene>
<evidence type="ECO:0000256" key="1">
    <source>
        <dbReference type="SAM" id="MobiDB-lite"/>
    </source>
</evidence>
<reference evidence="3 4" key="1">
    <citation type="submission" date="2021-01" db="EMBL/GenBank/DDBJ databases">
        <title>Cercospora kikuchii MAFF 305040 whole genome shotgun sequence.</title>
        <authorList>
            <person name="Kashiwa T."/>
            <person name="Suzuki T."/>
        </authorList>
    </citation>
    <scope>NUCLEOTIDE SEQUENCE [LARGE SCALE GENOMIC DNA]</scope>
    <source>
        <strain evidence="3 4">MAFF 305040</strain>
    </source>
</reference>
<keyword evidence="2" id="KW-0472">Membrane</keyword>
<organism evidence="3 4">
    <name type="scientific">Cercospora kikuchii</name>
    <dbReference type="NCBI Taxonomy" id="84275"/>
    <lineage>
        <taxon>Eukaryota</taxon>
        <taxon>Fungi</taxon>
        <taxon>Dikarya</taxon>
        <taxon>Ascomycota</taxon>
        <taxon>Pezizomycotina</taxon>
        <taxon>Dothideomycetes</taxon>
        <taxon>Dothideomycetidae</taxon>
        <taxon>Mycosphaerellales</taxon>
        <taxon>Mycosphaerellaceae</taxon>
        <taxon>Cercospora</taxon>
    </lineage>
</organism>
<name>A0A9P3CE69_9PEZI</name>
<dbReference type="EMBL" id="BOLY01000003">
    <property type="protein sequence ID" value="GIZ41153.1"/>
    <property type="molecule type" value="Genomic_DNA"/>
</dbReference>